<gene>
    <name evidence="9" type="ORF">NQ502_15875</name>
</gene>
<dbReference type="CDD" id="cd06261">
    <property type="entry name" value="TM_PBP2"/>
    <property type="match status" value="1"/>
</dbReference>
<evidence type="ECO:0000256" key="7">
    <source>
        <dbReference type="RuleBase" id="RU363032"/>
    </source>
</evidence>
<keyword evidence="2 7" id="KW-0813">Transport</keyword>
<dbReference type="InterPro" id="IPR000515">
    <property type="entry name" value="MetI-like"/>
</dbReference>
<keyword evidence="6 7" id="KW-0472">Membrane</keyword>
<dbReference type="Proteomes" id="UP001060164">
    <property type="component" value="Chromosome"/>
</dbReference>
<organism evidence="9 10">
    <name type="scientific">Ruminococcus gauvreauii</name>
    <dbReference type="NCBI Taxonomy" id="438033"/>
    <lineage>
        <taxon>Bacteria</taxon>
        <taxon>Bacillati</taxon>
        <taxon>Bacillota</taxon>
        <taxon>Clostridia</taxon>
        <taxon>Eubacteriales</taxon>
        <taxon>Oscillospiraceae</taxon>
        <taxon>Ruminococcus</taxon>
    </lineage>
</organism>
<keyword evidence="10" id="KW-1185">Reference proteome</keyword>
<dbReference type="EMBL" id="CP102290">
    <property type="protein sequence ID" value="UWP58834.1"/>
    <property type="molecule type" value="Genomic_DNA"/>
</dbReference>
<dbReference type="Pfam" id="PF00528">
    <property type="entry name" value="BPD_transp_1"/>
    <property type="match status" value="1"/>
</dbReference>
<evidence type="ECO:0000313" key="10">
    <source>
        <dbReference type="Proteomes" id="UP001060164"/>
    </source>
</evidence>
<comment type="similarity">
    <text evidence="7">Belongs to the binding-protein-dependent transport system permease family.</text>
</comment>
<dbReference type="PANTHER" id="PTHR30193:SF37">
    <property type="entry name" value="INNER MEMBRANE ABC TRANSPORTER PERMEASE PROTEIN YCJO"/>
    <property type="match status" value="1"/>
</dbReference>
<evidence type="ECO:0000256" key="4">
    <source>
        <dbReference type="ARBA" id="ARBA00022692"/>
    </source>
</evidence>
<dbReference type="PROSITE" id="PS50928">
    <property type="entry name" value="ABC_TM1"/>
    <property type="match status" value="1"/>
</dbReference>
<evidence type="ECO:0000256" key="6">
    <source>
        <dbReference type="ARBA" id="ARBA00023136"/>
    </source>
</evidence>
<evidence type="ECO:0000256" key="2">
    <source>
        <dbReference type="ARBA" id="ARBA00022448"/>
    </source>
</evidence>
<keyword evidence="4 7" id="KW-0812">Transmembrane</keyword>
<reference evidence="9" key="1">
    <citation type="journal article" date="2022" name="Cell">
        <title>Design, construction, and in vivo augmentation of a complex gut microbiome.</title>
        <authorList>
            <person name="Cheng A.G."/>
            <person name="Ho P.Y."/>
            <person name="Aranda-Diaz A."/>
            <person name="Jain S."/>
            <person name="Yu F.B."/>
            <person name="Meng X."/>
            <person name="Wang M."/>
            <person name="Iakiviak M."/>
            <person name="Nagashima K."/>
            <person name="Zhao A."/>
            <person name="Murugkar P."/>
            <person name="Patil A."/>
            <person name="Atabakhsh K."/>
            <person name="Weakley A."/>
            <person name="Yan J."/>
            <person name="Brumbaugh A.R."/>
            <person name="Higginbottom S."/>
            <person name="Dimas A."/>
            <person name="Shiver A.L."/>
            <person name="Deutschbauer A."/>
            <person name="Neff N."/>
            <person name="Sonnenburg J.L."/>
            <person name="Huang K.C."/>
            <person name="Fischbach M.A."/>
        </authorList>
    </citation>
    <scope>NUCLEOTIDE SEQUENCE</scope>
    <source>
        <strain evidence="9">DSM 19829</strain>
    </source>
</reference>
<evidence type="ECO:0000256" key="5">
    <source>
        <dbReference type="ARBA" id="ARBA00022989"/>
    </source>
</evidence>
<comment type="subcellular location">
    <subcellularLocation>
        <location evidence="1 7">Cell membrane</location>
        <topology evidence="1 7">Multi-pass membrane protein</topology>
    </subcellularLocation>
</comment>
<evidence type="ECO:0000256" key="1">
    <source>
        <dbReference type="ARBA" id="ARBA00004651"/>
    </source>
</evidence>
<name>A0ABY5VEM2_9FIRM</name>
<dbReference type="InterPro" id="IPR051393">
    <property type="entry name" value="ABC_transporter_permease"/>
</dbReference>
<feature type="transmembrane region" description="Helical" evidence="7">
    <location>
        <begin position="199"/>
        <end position="224"/>
    </location>
</feature>
<feature type="transmembrane region" description="Helical" evidence="7">
    <location>
        <begin position="266"/>
        <end position="287"/>
    </location>
</feature>
<sequence>MKKNRNYLLFVTPGLILYTIFAVIPVFYVIFLSFTDWSGLGEINFVGIKNFVTLFTDSRFAPTFFNAIKNNIKYLIIVWAIITPYQYLIAFLLYIKVPCRKFIQFMIFMPFVISSTIVAFFGMLIFNPNFGAANSILKALGMATNSWFGNPEIAFFLLVLIIIWASSGPGIMILYSNFLNVSADVIEASRIDGCTTWQMFFRILFPMSLPSCASVITMSTIWALGIFDLPFMLTSGTGGVNGTLDFANMVFYRYTFGSGLSGKSDMGFGASICIVVFVFLLAVTFVLNRTLAKFDYEN</sequence>
<accession>A0ABY5VEM2</accession>
<keyword evidence="5 7" id="KW-1133">Transmembrane helix</keyword>
<dbReference type="Gene3D" id="1.10.3720.10">
    <property type="entry name" value="MetI-like"/>
    <property type="match status" value="1"/>
</dbReference>
<protein>
    <submittedName>
        <fullName evidence="9">Sugar ABC transporter permease</fullName>
    </submittedName>
</protein>
<proteinExistence type="inferred from homology"/>
<dbReference type="PANTHER" id="PTHR30193">
    <property type="entry name" value="ABC TRANSPORTER PERMEASE PROTEIN"/>
    <property type="match status" value="1"/>
</dbReference>
<evidence type="ECO:0000256" key="3">
    <source>
        <dbReference type="ARBA" id="ARBA00022475"/>
    </source>
</evidence>
<feature type="domain" description="ABC transmembrane type-1" evidence="8">
    <location>
        <begin position="68"/>
        <end position="287"/>
    </location>
</feature>
<feature type="transmembrane region" description="Helical" evidence="7">
    <location>
        <begin position="107"/>
        <end position="126"/>
    </location>
</feature>
<dbReference type="SUPFAM" id="SSF161098">
    <property type="entry name" value="MetI-like"/>
    <property type="match status" value="1"/>
</dbReference>
<feature type="transmembrane region" description="Helical" evidence="7">
    <location>
        <begin position="7"/>
        <end position="31"/>
    </location>
</feature>
<evidence type="ECO:0000259" key="8">
    <source>
        <dbReference type="PROSITE" id="PS50928"/>
    </source>
</evidence>
<feature type="transmembrane region" description="Helical" evidence="7">
    <location>
        <begin position="153"/>
        <end position="178"/>
    </location>
</feature>
<dbReference type="InterPro" id="IPR035906">
    <property type="entry name" value="MetI-like_sf"/>
</dbReference>
<keyword evidence="3" id="KW-1003">Cell membrane</keyword>
<dbReference type="RefSeq" id="WP_028527413.1">
    <property type="nucleotide sequence ID" value="NZ_CABLBR010000001.1"/>
</dbReference>
<feature type="transmembrane region" description="Helical" evidence="7">
    <location>
        <begin position="74"/>
        <end position="95"/>
    </location>
</feature>
<evidence type="ECO:0000313" key="9">
    <source>
        <dbReference type="EMBL" id="UWP58834.1"/>
    </source>
</evidence>